<evidence type="ECO:0000313" key="4">
    <source>
        <dbReference type="Proteomes" id="UP000529795"/>
    </source>
</evidence>
<feature type="chain" id="PRO_5032359171" description="Ice-binding protein C-terminal domain-containing protein" evidence="1">
    <location>
        <begin position="20"/>
        <end position="198"/>
    </location>
</feature>
<keyword evidence="4" id="KW-1185">Reference proteome</keyword>
<sequence>MNRVLVAAAMLMAPTAAEAAVTITFSDVNAGRGVVTIDTGHIGSASVTDGTTRYSGDGTVPFLTASFIDTAGNQRLLQRGDLDGYIEYDAATTTVSVSYTLDDGSDQFPTSTLVLSATGAGLGTFDGIQLPDLATASELFFSVTSSDGSVVDSTSGRATATTTAITPVPEPASWALMIAGFAAMGAALRRRRFVTAIA</sequence>
<evidence type="ECO:0000256" key="1">
    <source>
        <dbReference type="SAM" id="SignalP"/>
    </source>
</evidence>
<keyword evidence="1" id="KW-0732">Signal</keyword>
<protein>
    <recommendedName>
        <fullName evidence="2">Ice-binding protein C-terminal domain-containing protein</fullName>
    </recommendedName>
</protein>
<dbReference type="Proteomes" id="UP000529795">
    <property type="component" value="Unassembled WGS sequence"/>
</dbReference>
<accession>A0A840F7Q2</accession>
<dbReference type="NCBIfam" id="NF035944">
    <property type="entry name" value="PEPxxWA-CTERM"/>
    <property type="match status" value="1"/>
</dbReference>
<dbReference type="AlphaFoldDB" id="A0A840F7Q2"/>
<proteinExistence type="predicted"/>
<comment type="caution">
    <text evidence="3">The sequence shown here is derived from an EMBL/GenBank/DDBJ whole genome shotgun (WGS) entry which is preliminary data.</text>
</comment>
<evidence type="ECO:0000259" key="2">
    <source>
        <dbReference type="Pfam" id="PF07589"/>
    </source>
</evidence>
<dbReference type="EMBL" id="JACIEV010000004">
    <property type="protein sequence ID" value="MBB4153980.1"/>
    <property type="molecule type" value="Genomic_DNA"/>
</dbReference>
<dbReference type="InterPro" id="IPR013424">
    <property type="entry name" value="Ice-binding_C"/>
</dbReference>
<name>A0A840F7Q2_9SPHN</name>
<feature type="domain" description="Ice-binding protein C-terminal" evidence="2">
    <location>
        <begin position="167"/>
        <end position="191"/>
    </location>
</feature>
<feature type="signal peptide" evidence="1">
    <location>
        <begin position="1"/>
        <end position="19"/>
    </location>
</feature>
<gene>
    <name evidence="3" type="ORF">GGQ80_001886</name>
</gene>
<organism evidence="3 4">
    <name type="scientific">Sphingomonas jinjuensis</name>
    <dbReference type="NCBI Taxonomy" id="535907"/>
    <lineage>
        <taxon>Bacteria</taxon>
        <taxon>Pseudomonadati</taxon>
        <taxon>Pseudomonadota</taxon>
        <taxon>Alphaproteobacteria</taxon>
        <taxon>Sphingomonadales</taxon>
        <taxon>Sphingomonadaceae</taxon>
        <taxon>Sphingomonas</taxon>
    </lineage>
</organism>
<evidence type="ECO:0000313" key="3">
    <source>
        <dbReference type="EMBL" id="MBB4153980.1"/>
    </source>
</evidence>
<dbReference type="NCBIfam" id="TIGR02595">
    <property type="entry name" value="PEP_CTERM"/>
    <property type="match status" value="1"/>
</dbReference>
<dbReference type="Pfam" id="PF07589">
    <property type="entry name" value="PEP-CTERM"/>
    <property type="match status" value="1"/>
</dbReference>
<reference evidence="3 4" key="1">
    <citation type="submission" date="2020-08" db="EMBL/GenBank/DDBJ databases">
        <title>Genomic Encyclopedia of Type Strains, Phase IV (KMG-IV): sequencing the most valuable type-strain genomes for metagenomic binning, comparative biology and taxonomic classification.</title>
        <authorList>
            <person name="Goeker M."/>
        </authorList>
    </citation>
    <scope>NUCLEOTIDE SEQUENCE [LARGE SCALE GENOMIC DNA]</scope>
    <source>
        <strain evidence="3 4">YC6723</strain>
    </source>
</reference>
<dbReference type="RefSeq" id="WP_183984022.1">
    <property type="nucleotide sequence ID" value="NZ_JACIEV010000004.1"/>
</dbReference>